<sequence length="201" mass="22369">MDGGAAGGGGAAGRWKGQPLDYWFSEVRQSRGRSRAPDSPRFVLFLSSMPPLQPLLTIHGHRKDRRRQSRAARACDELLDWSSPSVASAGGQLAPSQHSASSSHTTRVVAAFPILFPCFSIGPAMRGQQNVINQWRQSICPIVCKGDCYQTLKKENQLYSNLAKLGGYFYRLRSKEQADQYVSAMEYCVKIKDRVEHTAMF</sequence>
<evidence type="ECO:0000313" key="1">
    <source>
        <dbReference type="EnsemblPlants" id="EMT17401"/>
    </source>
</evidence>
<accession>R7W792</accession>
<proteinExistence type="predicted"/>
<protein>
    <submittedName>
        <fullName evidence="1">Uncharacterized protein</fullName>
    </submittedName>
</protein>
<name>R7W792_AEGTA</name>
<organism evidence="1">
    <name type="scientific">Aegilops tauschii</name>
    <name type="common">Tausch's goatgrass</name>
    <name type="synonym">Aegilops squarrosa</name>
    <dbReference type="NCBI Taxonomy" id="37682"/>
    <lineage>
        <taxon>Eukaryota</taxon>
        <taxon>Viridiplantae</taxon>
        <taxon>Streptophyta</taxon>
        <taxon>Embryophyta</taxon>
        <taxon>Tracheophyta</taxon>
        <taxon>Spermatophyta</taxon>
        <taxon>Magnoliopsida</taxon>
        <taxon>Liliopsida</taxon>
        <taxon>Poales</taxon>
        <taxon>Poaceae</taxon>
        <taxon>BOP clade</taxon>
        <taxon>Pooideae</taxon>
        <taxon>Triticodae</taxon>
        <taxon>Triticeae</taxon>
        <taxon>Triticinae</taxon>
        <taxon>Aegilops</taxon>
    </lineage>
</organism>
<reference evidence="1" key="1">
    <citation type="submission" date="2015-06" db="UniProtKB">
        <authorList>
            <consortium name="EnsemblPlants"/>
        </authorList>
    </citation>
    <scope>IDENTIFICATION</scope>
</reference>
<dbReference type="AlphaFoldDB" id="R7W792"/>
<dbReference type="EnsemblPlants" id="EMT17401">
    <property type="protein sequence ID" value="EMT17401"/>
    <property type="gene ID" value="F775_24439"/>
</dbReference>